<name>A0A1G2KSD4_9BACT</name>
<dbReference type="Proteomes" id="UP000178510">
    <property type="component" value="Unassembled WGS sequence"/>
</dbReference>
<protein>
    <submittedName>
        <fullName evidence="1">Uncharacterized protein</fullName>
    </submittedName>
</protein>
<gene>
    <name evidence="1" type="ORF">A3J58_01895</name>
</gene>
<evidence type="ECO:0000313" key="1">
    <source>
        <dbReference type="EMBL" id="OHA02345.1"/>
    </source>
</evidence>
<proteinExistence type="predicted"/>
<dbReference type="STRING" id="1802274.A3J58_01895"/>
<sequence>MSRLAVIALVIAAIVALAYMLALMPGAPYGTSTGSEEQAGENMMPAAETLPEEQDLQSIQLDGLDQGLADIEAELAK</sequence>
<evidence type="ECO:0000313" key="2">
    <source>
        <dbReference type="Proteomes" id="UP000178510"/>
    </source>
</evidence>
<accession>A0A1G2KSD4</accession>
<comment type="caution">
    <text evidence="1">The sequence shown here is derived from an EMBL/GenBank/DDBJ whole genome shotgun (WGS) entry which is preliminary data.</text>
</comment>
<dbReference type="AlphaFoldDB" id="A0A1G2KSD4"/>
<reference evidence="1 2" key="1">
    <citation type="journal article" date="2016" name="Nat. Commun.">
        <title>Thousands of microbial genomes shed light on interconnected biogeochemical processes in an aquifer system.</title>
        <authorList>
            <person name="Anantharaman K."/>
            <person name="Brown C.T."/>
            <person name="Hug L.A."/>
            <person name="Sharon I."/>
            <person name="Castelle C.J."/>
            <person name="Probst A.J."/>
            <person name="Thomas B.C."/>
            <person name="Singh A."/>
            <person name="Wilkins M.J."/>
            <person name="Karaoz U."/>
            <person name="Brodie E.L."/>
            <person name="Williams K.H."/>
            <person name="Hubbard S.S."/>
            <person name="Banfield J.F."/>
        </authorList>
    </citation>
    <scope>NUCLEOTIDE SEQUENCE [LARGE SCALE GENOMIC DNA]</scope>
</reference>
<organism evidence="1 2">
    <name type="scientific">Candidatus Sungbacteria bacterium RIFCSPHIGHO2_02_FULL_52_23</name>
    <dbReference type="NCBI Taxonomy" id="1802274"/>
    <lineage>
        <taxon>Bacteria</taxon>
        <taxon>Candidatus Sungiibacteriota</taxon>
    </lineage>
</organism>
<dbReference type="EMBL" id="MHQM01000050">
    <property type="protein sequence ID" value="OHA02345.1"/>
    <property type="molecule type" value="Genomic_DNA"/>
</dbReference>